<evidence type="ECO:0000256" key="2">
    <source>
        <dbReference type="ARBA" id="ARBA00022801"/>
    </source>
</evidence>
<evidence type="ECO:0000259" key="7">
    <source>
        <dbReference type="SMART" id="SM00833"/>
    </source>
</evidence>
<gene>
    <name evidence="8" type="ORF">EET67_01085</name>
</gene>
<feature type="domain" description="CobW C-terminal" evidence="7">
    <location>
        <begin position="238"/>
        <end position="329"/>
    </location>
</feature>
<evidence type="ECO:0000313" key="9">
    <source>
        <dbReference type="Proteomes" id="UP000281647"/>
    </source>
</evidence>
<evidence type="ECO:0000256" key="5">
    <source>
        <dbReference type="ARBA" id="ARBA00045658"/>
    </source>
</evidence>
<dbReference type="Proteomes" id="UP000281647">
    <property type="component" value="Unassembled WGS sequence"/>
</dbReference>
<sequence>MGNGTRRAHLRQSARFAVTRIPLTIIGGFLGSGKTTLLNRMLRGSAGRRIAVLVNDFGDINIDAELITGHEGSTISLSNGCICCSIGDSLVEALVEVVRMTPPPEHIVIEASGVAEPQNIAEIARLDPGLRLSGILVMADAERVKELAGDKFVGDTVRHQLCAADMILLSKVDRVLEERKADLHAWLRNAIGVKRIVETVHGAVPMDVLFDTDFEEPGAGATVAHHDHHDHHAHDDQFETWAFVSDQEFDGGKLGELLGSLPAGVLRAKGFLRTQQKPGQTGILHLVGGHWEIAWHAAPAGTPAIRLVLIAVKGTLDREALQKRFACALAD</sequence>
<dbReference type="AlphaFoldDB" id="A0A432VBJ0"/>
<dbReference type="InterPro" id="IPR051316">
    <property type="entry name" value="Zinc-reg_GTPase_activator"/>
</dbReference>
<dbReference type="PANTHER" id="PTHR13748">
    <property type="entry name" value="COBW-RELATED"/>
    <property type="match status" value="1"/>
</dbReference>
<comment type="caution">
    <text evidence="8">The sequence shown here is derived from an EMBL/GenBank/DDBJ whole genome shotgun (WGS) entry which is preliminary data.</text>
</comment>
<dbReference type="EMBL" id="RKST01000001">
    <property type="protein sequence ID" value="RUM99528.1"/>
    <property type="molecule type" value="Genomic_DNA"/>
</dbReference>
<dbReference type="Gene3D" id="3.30.1220.10">
    <property type="entry name" value="CobW-like, C-terminal domain"/>
    <property type="match status" value="1"/>
</dbReference>
<evidence type="ECO:0000256" key="6">
    <source>
        <dbReference type="ARBA" id="ARBA00049117"/>
    </source>
</evidence>
<dbReference type="InterPro" id="IPR027417">
    <property type="entry name" value="P-loop_NTPase"/>
</dbReference>
<dbReference type="GO" id="GO:0005737">
    <property type="term" value="C:cytoplasm"/>
    <property type="evidence" value="ECO:0007669"/>
    <property type="project" value="TreeGrafter"/>
</dbReference>
<dbReference type="GO" id="GO:0016787">
    <property type="term" value="F:hydrolase activity"/>
    <property type="evidence" value="ECO:0007669"/>
    <property type="project" value="UniProtKB-KW"/>
</dbReference>
<dbReference type="PANTHER" id="PTHR13748:SF62">
    <property type="entry name" value="COBW DOMAIN-CONTAINING PROTEIN"/>
    <property type="match status" value="1"/>
</dbReference>
<evidence type="ECO:0000256" key="1">
    <source>
        <dbReference type="ARBA" id="ARBA00022741"/>
    </source>
</evidence>
<organism evidence="8 9">
    <name type="scientific">Borborobacter arsenicus</name>
    <dbReference type="NCBI Taxonomy" id="1851146"/>
    <lineage>
        <taxon>Bacteria</taxon>
        <taxon>Pseudomonadati</taxon>
        <taxon>Pseudomonadota</taxon>
        <taxon>Alphaproteobacteria</taxon>
        <taxon>Hyphomicrobiales</taxon>
        <taxon>Phyllobacteriaceae</taxon>
        <taxon>Borborobacter</taxon>
    </lineage>
</organism>
<dbReference type="CDD" id="cd03112">
    <property type="entry name" value="CobW-like"/>
    <property type="match status" value="1"/>
</dbReference>
<dbReference type="SUPFAM" id="SSF52540">
    <property type="entry name" value="P-loop containing nucleoside triphosphate hydrolases"/>
    <property type="match status" value="1"/>
</dbReference>
<dbReference type="OrthoDB" id="9808822at2"/>
<dbReference type="GO" id="GO:0000166">
    <property type="term" value="F:nucleotide binding"/>
    <property type="evidence" value="ECO:0007669"/>
    <property type="project" value="UniProtKB-KW"/>
</dbReference>
<comment type="function">
    <text evidence="5">Zinc chaperone that directly transfers zinc cofactor to target proteins, thereby activating them. Zinc is transferred from the CXCC motif in the GTPase domain to the zinc binding site in target proteins in a process requiring GTP hydrolysis.</text>
</comment>
<evidence type="ECO:0000256" key="4">
    <source>
        <dbReference type="ARBA" id="ARBA00034320"/>
    </source>
</evidence>
<dbReference type="Pfam" id="PF02492">
    <property type="entry name" value="cobW"/>
    <property type="match status" value="1"/>
</dbReference>
<name>A0A432VBJ0_9HYPH</name>
<accession>A0A432VBJ0</accession>
<evidence type="ECO:0000256" key="3">
    <source>
        <dbReference type="ARBA" id="ARBA00023186"/>
    </source>
</evidence>
<dbReference type="InterPro" id="IPR003495">
    <property type="entry name" value="CobW/HypB/UreG_nucleotide-bd"/>
</dbReference>
<reference evidence="8 9" key="1">
    <citation type="submission" date="2018-11" db="EMBL/GenBank/DDBJ databases">
        <title>Pseudaminobacter arsenicus sp. nov., an arsenic-resistant bacterium isolated from arsenic-rich aquifers.</title>
        <authorList>
            <person name="Mu Y."/>
        </authorList>
    </citation>
    <scope>NUCLEOTIDE SEQUENCE [LARGE SCALE GENOMIC DNA]</scope>
    <source>
        <strain evidence="8 9">CB3</strain>
    </source>
</reference>
<keyword evidence="9" id="KW-1185">Reference proteome</keyword>
<dbReference type="Gene3D" id="3.40.50.300">
    <property type="entry name" value="P-loop containing nucleotide triphosphate hydrolases"/>
    <property type="match status" value="1"/>
</dbReference>
<proteinExistence type="inferred from homology"/>
<keyword evidence="2" id="KW-0378">Hydrolase</keyword>
<keyword evidence="1" id="KW-0547">Nucleotide-binding</keyword>
<dbReference type="SMART" id="SM00833">
    <property type="entry name" value="CobW_C"/>
    <property type="match status" value="1"/>
</dbReference>
<dbReference type="InterPro" id="IPR011629">
    <property type="entry name" value="CobW-like_C"/>
</dbReference>
<comment type="similarity">
    <text evidence="4">Belongs to the SIMIBI class G3E GTPase family. ZNG1 subfamily.</text>
</comment>
<comment type="catalytic activity">
    <reaction evidence="6">
        <text>GTP + H2O = GDP + phosphate + H(+)</text>
        <dbReference type="Rhea" id="RHEA:19669"/>
        <dbReference type="ChEBI" id="CHEBI:15377"/>
        <dbReference type="ChEBI" id="CHEBI:15378"/>
        <dbReference type="ChEBI" id="CHEBI:37565"/>
        <dbReference type="ChEBI" id="CHEBI:43474"/>
        <dbReference type="ChEBI" id="CHEBI:58189"/>
    </reaction>
    <physiologicalReaction direction="left-to-right" evidence="6">
        <dbReference type="Rhea" id="RHEA:19670"/>
    </physiologicalReaction>
</comment>
<protein>
    <submittedName>
        <fullName evidence="8">GTP-binding protein</fullName>
    </submittedName>
</protein>
<dbReference type="InterPro" id="IPR036627">
    <property type="entry name" value="CobW-likC_sf"/>
</dbReference>
<keyword evidence="3" id="KW-0143">Chaperone</keyword>
<dbReference type="Pfam" id="PF07683">
    <property type="entry name" value="CobW_C"/>
    <property type="match status" value="1"/>
</dbReference>
<evidence type="ECO:0000313" key="8">
    <source>
        <dbReference type="EMBL" id="RUM99528.1"/>
    </source>
</evidence>
<dbReference type="SUPFAM" id="SSF90002">
    <property type="entry name" value="Hypothetical protein YjiA, C-terminal domain"/>
    <property type="match status" value="1"/>
</dbReference>